<dbReference type="Gene3D" id="2.60.40.1080">
    <property type="match status" value="1"/>
</dbReference>
<feature type="domain" description="CBM6" evidence="4">
    <location>
        <begin position="878"/>
        <end position="998"/>
    </location>
</feature>
<feature type="domain" description="CBM6" evidence="4">
    <location>
        <begin position="350"/>
        <end position="470"/>
    </location>
</feature>
<proteinExistence type="predicted"/>
<accession>A0A7X8SIG5</accession>
<dbReference type="GO" id="GO:0030246">
    <property type="term" value="F:carbohydrate binding"/>
    <property type="evidence" value="ECO:0007669"/>
    <property type="project" value="InterPro"/>
</dbReference>
<keyword evidence="6" id="KW-1185">Reference proteome</keyword>
<dbReference type="PANTHER" id="PTHR34142">
    <property type="entry name" value="ENDO-BETA-1,4-GLUCANASE A"/>
    <property type="match status" value="1"/>
</dbReference>
<dbReference type="InterPro" id="IPR005084">
    <property type="entry name" value="CBM6"/>
</dbReference>
<organism evidence="5 6">
    <name type="scientific">Flammeovirga agarivorans</name>
    <dbReference type="NCBI Taxonomy" id="2726742"/>
    <lineage>
        <taxon>Bacteria</taxon>
        <taxon>Pseudomonadati</taxon>
        <taxon>Bacteroidota</taxon>
        <taxon>Cytophagia</taxon>
        <taxon>Cytophagales</taxon>
        <taxon>Flammeovirgaceae</taxon>
        <taxon>Flammeovirga</taxon>
    </lineage>
</organism>
<dbReference type="Gene3D" id="2.60.120.260">
    <property type="entry name" value="Galactose-binding domain-like"/>
    <property type="match status" value="2"/>
</dbReference>
<dbReference type="InterPro" id="IPR017853">
    <property type="entry name" value="GH"/>
</dbReference>
<dbReference type="Gene3D" id="3.20.20.80">
    <property type="entry name" value="Glycosidases"/>
    <property type="match status" value="2"/>
</dbReference>
<name>A0A7X8SIG5_9BACT</name>
<evidence type="ECO:0000259" key="4">
    <source>
        <dbReference type="PROSITE" id="PS51175"/>
    </source>
</evidence>
<dbReference type="InterPro" id="IPR001547">
    <property type="entry name" value="Glyco_hydro_5"/>
</dbReference>
<dbReference type="InterPro" id="IPR026444">
    <property type="entry name" value="Secre_tail"/>
</dbReference>
<dbReference type="RefSeq" id="WP_168881517.1">
    <property type="nucleotide sequence ID" value="NZ_JABAIL010000002.1"/>
</dbReference>
<gene>
    <name evidence="5" type="ORF">HGP29_06270</name>
</gene>
<sequence>MNTSKLSFFSGCLLILSLIFTPFFLKAQVSSNGLLQVNGNKVVNRNGQSVSFAGPSLFWSNNNWGGEKFYNEGVVSWVKQDWNAGIIRAAMGVEDGGGYFDDPGSNKARVETIVNAAVANDMYVIIDWHSHYANEHDWAAAYGFFEEMAQKYGHLDNVLYEVFNEPKYTSWSQGIKPYAESIISAIRKHDPDNIIIVGTPKWSQDVDDAANDPINQPNIAYTLHFYAGSHGQFLRDKGNYALSRGLALFVTEWGSVNADGDGGVNYDETWAWVDWMKNNGISHCNWSINDKSEGASALYPGASTTGGWSNLTASGAFAKEIMQSYSSNGEGSNGNGEVETQNCSVVTLPGILEAENYCRMQGVQKENSSEGGENIGYVDDGDWLEYTINVPSPGTYTVDVRVASDGGGNQFRFDQNEGNDILATYNVNATGGWQNWTTISQEVTFSTAGEQALGLYAIVGGFNVNWIEFKSSSSCQSNGLQNLSISPSSTSVKVGNQVQLSASGTDNCGDAISVNPTWSSNAPNGTFYASTVGSYTVTASQNGITATANITVTNEDIPPTGNGVVSQYGRLQVAGNKVAAANGQSVALGGNSFFWSNNGWGGEKFYNASVVSSLKNDFNSKIVRAAMGVEDPGGYIDDKAGNKAKVETVVDAAIANDMYVIIDWHSHHAENNTNEAVQFFTEMAQKYGNNDHVIYEIYNEPLQVSWSGTIKPYAQQVVNAIRSIDPDNLIIVGTPTWSQDVDQAANDPIQDNNIAYTLHFYAGTHGQYLRDKGNYAMSQGIALVVTEWGTVNANGDGGVAYDETWAWVDWMEANGISHCNWSVNDKAEGASMLNPGASTTGGWSDSDLTTSGLLLKEILGTTTPPPCTTCPPPSGETIRLEAENFTFMGGVQTENCSEGGQNVGWIDAGDWLAFHNVNIPTSGNYTISYRVASPQNGGKVQLEGNEGQSVYGSVDVPNTGGWQNWQTVSHSAYLNAGSQNFGIGFPSGAFNLNWIEISSSSNGRQISSSTESLEAELVAYPNPTSSRLTLANISNKFTQLEVFTVEGKLKGMYRLDNQGSFTLDVGHLQKGVYFIRLQGDNTSKSVRFIKQ</sequence>
<dbReference type="Proteomes" id="UP000585050">
    <property type="component" value="Unassembled WGS sequence"/>
</dbReference>
<dbReference type="Pfam" id="PF18962">
    <property type="entry name" value="Por_Secre_tail"/>
    <property type="match status" value="1"/>
</dbReference>
<dbReference type="GO" id="GO:0000272">
    <property type="term" value="P:polysaccharide catabolic process"/>
    <property type="evidence" value="ECO:0007669"/>
    <property type="project" value="InterPro"/>
</dbReference>
<reference evidence="5 6" key="1">
    <citation type="submission" date="2020-04" db="EMBL/GenBank/DDBJ databases">
        <title>Flammeovirga sp. SR4, a novel species isolated from seawater.</title>
        <authorList>
            <person name="Wang X."/>
        </authorList>
    </citation>
    <scope>NUCLEOTIDE SEQUENCE [LARGE SCALE GENOMIC DNA]</scope>
    <source>
        <strain evidence="5 6">SR4</strain>
    </source>
</reference>
<evidence type="ECO:0000256" key="1">
    <source>
        <dbReference type="ARBA" id="ARBA00022729"/>
    </source>
</evidence>
<dbReference type="PROSITE" id="PS51175">
    <property type="entry name" value="CBM6"/>
    <property type="match status" value="2"/>
</dbReference>
<keyword evidence="2 5" id="KW-0378">Hydrolase</keyword>
<evidence type="ECO:0000313" key="5">
    <source>
        <dbReference type="EMBL" id="NLR90801.1"/>
    </source>
</evidence>
<dbReference type="SUPFAM" id="SSF49785">
    <property type="entry name" value="Galactose-binding domain-like"/>
    <property type="match status" value="2"/>
</dbReference>
<dbReference type="NCBIfam" id="TIGR04183">
    <property type="entry name" value="Por_Secre_tail"/>
    <property type="match status" value="1"/>
</dbReference>
<comment type="caution">
    <text evidence="5">The sequence shown here is derived from an EMBL/GenBank/DDBJ whole genome shotgun (WGS) entry which is preliminary data.</text>
</comment>
<evidence type="ECO:0000313" key="6">
    <source>
        <dbReference type="Proteomes" id="UP000585050"/>
    </source>
</evidence>
<dbReference type="Pfam" id="PF00150">
    <property type="entry name" value="Cellulase"/>
    <property type="match status" value="2"/>
</dbReference>
<dbReference type="EMBL" id="JABAIL010000002">
    <property type="protein sequence ID" value="NLR90801.1"/>
    <property type="molecule type" value="Genomic_DNA"/>
</dbReference>
<evidence type="ECO:0000256" key="2">
    <source>
        <dbReference type="ARBA" id="ARBA00022801"/>
    </source>
</evidence>
<protein>
    <submittedName>
        <fullName evidence="5">Cellulase family glycosylhydrolase</fullName>
    </submittedName>
</protein>
<dbReference type="InterPro" id="IPR018087">
    <property type="entry name" value="Glyco_hydro_5_CS"/>
</dbReference>
<dbReference type="SMART" id="SM00606">
    <property type="entry name" value="CBD_IV"/>
    <property type="match status" value="2"/>
</dbReference>
<dbReference type="GO" id="GO:0004553">
    <property type="term" value="F:hydrolase activity, hydrolyzing O-glycosyl compounds"/>
    <property type="evidence" value="ECO:0007669"/>
    <property type="project" value="InterPro"/>
</dbReference>
<dbReference type="SUPFAM" id="SSF51445">
    <property type="entry name" value="(Trans)glycosidases"/>
    <property type="match status" value="2"/>
</dbReference>
<evidence type="ECO:0000256" key="3">
    <source>
        <dbReference type="ARBA" id="ARBA00023295"/>
    </source>
</evidence>
<dbReference type="InterPro" id="IPR006584">
    <property type="entry name" value="Cellulose-bd_IV"/>
</dbReference>
<dbReference type="Pfam" id="PF03422">
    <property type="entry name" value="CBM_6"/>
    <property type="match status" value="2"/>
</dbReference>
<keyword evidence="1" id="KW-0732">Signal</keyword>
<keyword evidence="3" id="KW-0326">Glycosidase</keyword>
<dbReference type="InterPro" id="IPR008979">
    <property type="entry name" value="Galactose-bd-like_sf"/>
</dbReference>
<dbReference type="AlphaFoldDB" id="A0A7X8SIG5"/>
<dbReference type="PANTHER" id="PTHR34142:SF1">
    <property type="entry name" value="GLYCOSIDE HYDROLASE FAMILY 5 DOMAIN-CONTAINING PROTEIN"/>
    <property type="match status" value="1"/>
</dbReference>
<dbReference type="PROSITE" id="PS00659">
    <property type="entry name" value="GLYCOSYL_HYDROL_F5"/>
    <property type="match status" value="1"/>
</dbReference>
<dbReference type="CDD" id="cd04080">
    <property type="entry name" value="CBM6_cellulase-like"/>
    <property type="match status" value="2"/>
</dbReference>